<feature type="domain" description="AB hydrolase-1" evidence="4">
    <location>
        <begin position="146"/>
        <end position="385"/>
    </location>
</feature>
<keyword evidence="2" id="KW-0378">Hydrolase</keyword>
<dbReference type="InterPro" id="IPR050266">
    <property type="entry name" value="AB_hydrolase_sf"/>
</dbReference>
<organism evidence="5 6">
    <name type="scientific">Cymbomonas tetramitiformis</name>
    <dbReference type="NCBI Taxonomy" id="36881"/>
    <lineage>
        <taxon>Eukaryota</taxon>
        <taxon>Viridiplantae</taxon>
        <taxon>Chlorophyta</taxon>
        <taxon>Pyramimonadophyceae</taxon>
        <taxon>Pyramimonadales</taxon>
        <taxon>Pyramimonadaceae</taxon>
        <taxon>Cymbomonas</taxon>
    </lineage>
</organism>
<gene>
    <name evidence="5" type="ORF">CYMTET_37221</name>
</gene>
<dbReference type="AlphaFoldDB" id="A0AAE0F672"/>
<evidence type="ECO:0000256" key="2">
    <source>
        <dbReference type="ARBA" id="ARBA00022801"/>
    </source>
</evidence>
<evidence type="ECO:0000256" key="3">
    <source>
        <dbReference type="SAM" id="MobiDB-lite"/>
    </source>
</evidence>
<comment type="caution">
    <text evidence="5">The sequence shown here is derived from an EMBL/GenBank/DDBJ whole genome shotgun (WGS) entry which is preliminary data.</text>
</comment>
<evidence type="ECO:0000313" key="5">
    <source>
        <dbReference type="EMBL" id="KAK3253536.1"/>
    </source>
</evidence>
<feature type="region of interest" description="Disordered" evidence="3">
    <location>
        <begin position="28"/>
        <end position="62"/>
    </location>
</feature>
<keyword evidence="6" id="KW-1185">Reference proteome</keyword>
<dbReference type="PRINTS" id="PR00793">
    <property type="entry name" value="PROAMNOPTASE"/>
</dbReference>
<dbReference type="InterPro" id="IPR000073">
    <property type="entry name" value="AB_hydrolase_1"/>
</dbReference>
<dbReference type="InterPro" id="IPR005945">
    <property type="entry name" value="Pro_imino_pep"/>
</dbReference>
<evidence type="ECO:0000259" key="4">
    <source>
        <dbReference type="Pfam" id="PF00561"/>
    </source>
</evidence>
<comment type="similarity">
    <text evidence="1">Belongs to the peptidase S33 family.</text>
</comment>
<dbReference type="SUPFAM" id="SSF53474">
    <property type="entry name" value="alpha/beta-Hydrolases"/>
    <property type="match status" value="1"/>
</dbReference>
<accession>A0AAE0F672</accession>
<name>A0AAE0F672_9CHLO</name>
<dbReference type="Gene3D" id="3.40.50.1820">
    <property type="entry name" value="alpha/beta hydrolase"/>
    <property type="match status" value="1"/>
</dbReference>
<dbReference type="PANTHER" id="PTHR43798:SF31">
    <property type="entry name" value="AB HYDROLASE SUPERFAMILY PROTEIN YCLE"/>
    <property type="match status" value="1"/>
</dbReference>
<dbReference type="Pfam" id="PF00561">
    <property type="entry name" value="Abhydrolase_1"/>
    <property type="match status" value="1"/>
</dbReference>
<proteinExistence type="inferred from homology"/>
<dbReference type="GO" id="GO:0016020">
    <property type="term" value="C:membrane"/>
    <property type="evidence" value="ECO:0007669"/>
    <property type="project" value="TreeGrafter"/>
</dbReference>
<dbReference type="GO" id="GO:0008233">
    <property type="term" value="F:peptidase activity"/>
    <property type="evidence" value="ECO:0007669"/>
    <property type="project" value="InterPro"/>
</dbReference>
<evidence type="ECO:0000313" key="6">
    <source>
        <dbReference type="Proteomes" id="UP001190700"/>
    </source>
</evidence>
<feature type="compositionally biased region" description="Polar residues" evidence="3">
    <location>
        <begin position="28"/>
        <end position="39"/>
    </location>
</feature>
<dbReference type="PANTHER" id="PTHR43798">
    <property type="entry name" value="MONOACYLGLYCEROL LIPASE"/>
    <property type="match status" value="1"/>
</dbReference>
<evidence type="ECO:0000256" key="1">
    <source>
        <dbReference type="ARBA" id="ARBA00010088"/>
    </source>
</evidence>
<sequence length="414" mass="45225">MTQGGVRHAHATANGLTLRSSLLNARNNKARSHPSSSFPSVAAISDNFPTTGTTATEDDALSPSRREFSRALFQNALIAAGVASATPEALAIEPFCGIFSKGDSQLLPGYVYTTPWDENTVNFNGAQTWFRVVGKKKAERKAGKLPLLCLHGGPGVSSRYLEPLELLSSQNRRVAYYDQFGCGFSSDPREPVEYSLKLFADELDAVRRKLGFEEVHLLGHGWGGMVALEYLLDGGNAKGVASLTLSGVPPSTQRQMMDRQLNLERLAPAIQEALRRGDDDPAARTTFEFRSAKRVYDRKHLSARLPDCITASEELTSEEAVLALTGGLTFREAGILAGWSVEERLHELSMPVLLTRGTYDEVSPSTLAFMDERIPSSRVRNFAGGSCSHIDDWEAYLEELDNFYSLVEGSGGEL</sequence>
<dbReference type="NCBIfam" id="TIGR01250">
    <property type="entry name" value="pro_imino_pep_2"/>
    <property type="match status" value="1"/>
</dbReference>
<dbReference type="Proteomes" id="UP001190700">
    <property type="component" value="Unassembled WGS sequence"/>
</dbReference>
<dbReference type="InterPro" id="IPR002410">
    <property type="entry name" value="Peptidase_S33"/>
</dbReference>
<dbReference type="EMBL" id="LGRX02024778">
    <property type="protein sequence ID" value="KAK3253536.1"/>
    <property type="molecule type" value="Genomic_DNA"/>
</dbReference>
<reference evidence="5 6" key="1">
    <citation type="journal article" date="2015" name="Genome Biol. Evol.">
        <title>Comparative Genomics of a Bacterivorous Green Alga Reveals Evolutionary Causalities and Consequences of Phago-Mixotrophic Mode of Nutrition.</title>
        <authorList>
            <person name="Burns J.A."/>
            <person name="Paasch A."/>
            <person name="Narechania A."/>
            <person name="Kim E."/>
        </authorList>
    </citation>
    <scope>NUCLEOTIDE SEQUENCE [LARGE SCALE GENOMIC DNA]</scope>
    <source>
        <strain evidence="5 6">PLY_AMNH</strain>
    </source>
</reference>
<dbReference type="InterPro" id="IPR029058">
    <property type="entry name" value="AB_hydrolase_fold"/>
</dbReference>
<dbReference type="GO" id="GO:0006508">
    <property type="term" value="P:proteolysis"/>
    <property type="evidence" value="ECO:0007669"/>
    <property type="project" value="InterPro"/>
</dbReference>
<protein>
    <recommendedName>
        <fullName evidence="4">AB hydrolase-1 domain-containing protein</fullName>
    </recommendedName>
</protein>